<dbReference type="GO" id="GO:0046872">
    <property type="term" value="F:metal ion binding"/>
    <property type="evidence" value="ECO:0007669"/>
    <property type="project" value="UniProtKB-KW"/>
</dbReference>
<organism evidence="8 9">
    <name type="scientific">Sphingomonas sanxanigenens DSM 19645 = NX02</name>
    <dbReference type="NCBI Taxonomy" id="1123269"/>
    <lineage>
        <taxon>Bacteria</taxon>
        <taxon>Pseudomonadati</taxon>
        <taxon>Pseudomonadota</taxon>
        <taxon>Alphaproteobacteria</taxon>
        <taxon>Sphingomonadales</taxon>
        <taxon>Sphingomonadaceae</taxon>
        <taxon>Sphingomonas</taxon>
    </lineage>
</organism>
<feature type="domain" description="Cytochrome c" evidence="7">
    <location>
        <begin position="253"/>
        <end position="340"/>
    </location>
</feature>
<keyword evidence="3 6" id="KW-0479">Metal-binding</keyword>
<evidence type="ECO:0000259" key="7">
    <source>
        <dbReference type="PROSITE" id="PS51007"/>
    </source>
</evidence>
<dbReference type="InterPro" id="IPR036909">
    <property type="entry name" value="Cyt_c-like_dom_sf"/>
</dbReference>
<evidence type="ECO:0000256" key="4">
    <source>
        <dbReference type="ARBA" id="ARBA00022982"/>
    </source>
</evidence>
<keyword evidence="4" id="KW-0249">Electron transport</keyword>
<evidence type="ECO:0000256" key="6">
    <source>
        <dbReference type="PROSITE-ProRule" id="PRU00433"/>
    </source>
</evidence>
<dbReference type="PANTHER" id="PTHR33751:SF9">
    <property type="entry name" value="CYTOCHROME C4"/>
    <property type="match status" value="1"/>
</dbReference>
<dbReference type="GO" id="GO:0009055">
    <property type="term" value="F:electron transfer activity"/>
    <property type="evidence" value="ECO:0007669"/>
    <property type="project" value="InterPro"/>
</dbReference>
<dbReference type="PATRIC" id="fig|1123269.5.peg.2950"/>
<evidence type="ECO:0000313" key="9">
    <source>
        <dbReference type="Proteomes" id="UP000018851"/>
    </source>
</evidence>
<evidence type="ECO:0000256" key="5">
    <source>
        <dbReference type="ARBA" id="ARBA00023004"/>
    </source>
</evidence>
<name>W0AGC6_9SPHN</name>
<dbReference type="InterPro" id="IPR050597">
    <property type="entry name" value="Cytochrome_c_Oxidase_Subunit"/>
</dbReference>
<dbReference type="RefSeq" id="WP_025292909.1">
    <property type="nucleotide sequence ID" value="NZ_CP006644.1"/>
</dbReference>
<accession>W0AGC6</accession>
<dbReference type="HOGENOM" id="CLU_061981_0_0_5"/>
<dbReference type="Pfam" id="PF13442">
    <property type="entry name" value="Cytochrome_CBB3"/>
    <property type="match status" value="1"/>
</dbReference>
<dbReference type="InterPro" id="IPR009056">
    <property type="entry name" value="Cyt_c-like_dom"/>
</dbReference>
<dbReference type="EMBL" id="CP006644">
    <property type="protein sequence ID" value="AHE54705.1"/>
    <property type="molecule type" value="Genomic_DNA"/>
</dbReference>
<keyword evidence="2 6" id="KW-0349">Heme</keyword>
<proteinExistence type="predicted"/>
<dbReference type="STRING" id="1123269.NX02_15110"/>
<evidence type="ECO:0000313" key="8">
    <source>
        <dbReference type="EMBL" id="AHE54705.1"/>
    </source>
</evidence>
<dbReference type="SUPFAM" id="SSF46626">
    <property type="entry name" value="Cytochrome c"/>
    <property type="match status" value="3"/>
</dbReference>
<gene>
    <name evidence="8" type="ORF">NX02_15110</name>
</gene>
<dbReference type="Proteomes" id="UP000018851">
    <property type="component" value="Chromosome"/>
</dbReference>
<evidence type="ECO:0000256" key="3">
    <source>
        <dbReference type="ARBA" id="ARBA00022723"/>
    </source>
</evidence>
<feature type="domain" description="Cytochrome c" evidence="7">
    <location>
        <begin position="68"/>
        <end position="154"/>
    </location>
</feature>
<keyword evidence="9" id="KW-1185">Reference proteome</keyword>
<evidence type="ECO:0000256" key="2">
    <source>
        <dbReference type="ARBA" id="ARBA00022617"/>
    </source>
</evidence>
<keyword evidence="5 6" id="KW-0408">Iron</keyword>
<dbReference type="PROSITE" id="PS51007">
    <property type="entry name" value="CYTC"/>
    <property type="match status" value="3"/>
</dbReference>
<dbReference type="Pfam" id="PF00034">
    <property type="entry name" value="Cytochrom_C"/>
    <property type="match status" value="1"/>
</dbReference>
<dbReference type="PANTHER" id="PTHR33751">
    <property type="entry name" value="CBB3-TYPE CYTOCHROME C OXIDASE SUBUNIT FIXP"/>
    <property type="match status" value="1"/>
</dbReference>
<protein>
    <recommendedName>
        <fullName evidence="7">Cytochrome c domain-containing protein</fullName>
    </recommendedName>
</protein>
<reference evidence="8 9" key="1">
    <citation type="submission" date="2013-07" db="EMBL/GenBank/DDBJ databases">
        <title>Completed genome of Sphingomonas sanxanigenens NX02.</title>
        <authorList>
            <person name="Ma T."/>
            <person name="Huang H."/>
            <person name="Wu M."/>
            <person name="Li X."/>
            <person name="Li G."/>
        </authorList>
    </citation>
    <scope>NUCLEOTIDE SEQUENCE [LARGE SCALE GENOMIC DNA]</scope>
    <source>
        <strain evidence="8 9">NX02</strain>
    </source>
</reference>
<dbReference type="Gene3D" id="1.10.760.10">
    <property type="entry name" value="Cytochrome c-like domain"/>
    <property type="match status" value="3"/>
</dbReference>
<dbReference type="eggNOG" id="COG2010">
    <property type="taxonomic scope" value="Bacteria"/>
</dbReference>
<dbReference type="AlphaFoldDB" id="W0AGC6"/>
<dbReference type="eggNOG" id="COG2863">
    <property type="taxonomic scope" value="Bacteria"/>
</dbReference>
<sequence length="341" mass="36526">MKITRKRALFGLVGALVGGIVFAWSGLFNVAASGGHWAITDWFLHWVMQNSAATWSRIESEKQPVDPSGLVSAAGLFDQSCAACHGAPGIAPLPVMQAALPAAPDLAEHPDKWSAGEHFWIIKHGVKFTGMPGWATQERDDEVRRMTAFVRALPGMSPERYRALTRDPAETGADRLIASCTGCHGVDGRGRGGPDTPILGGQSVTALRRALDDYAAGRRASAVMTNAAARLSPADRQRLAEHFAALPGLPRAAAPATGLYVTGDRSRDLPACASCHDRDDGKAPRLAGQKASYVAGRLRLWQADGKAVESTQPRDTMAVIARRIPKEMIEPLAREIEARGR</sequence>
<dbReference type="KEGG" id="ssan:NX02_15110"/>
<dbReference type="GO" id="GO:0020037">
    <property type="term" value="F:heme binding"/>
    <property type="evidence" value="ECO:0007669"/>
    <property type="project" value="InterPro"/>
</dbReference>
<keyword evidence="1" id="KW-0813">Transport</keyword>
<feature type="domain" description="Cytochrome c" evidence="7">
    <location>
        <begin position="167"/>
        <end position="247"/>
    </location>
</feature>
<dbReference type="OrthoDB" id="9773456at2"/>
<evidence type="ECO:0000256" key="1">
    <source>
        <dbReference type="ARBA" id="ARBA00022448"/>
    </source>
</evidence>